<dbReference type="GO" id="GO:0005874">
    <property type="term" value="C:microtubule"/>
    <property type="evidence" value="ECO:0007669"/>
    <property type="project" value="UniProtKB-KW"/>
</dbReference>
<evidence type="ECO:0000256" key="2">
    <source>
        <dbReference type="ARBA" id="ARBA00004230"/>
    </source>
</evidence>
<keyword evidence="7" id="KW-0493">Microtubule</keyword>
<feature type="region of interest" description="Disordered" evidence="14">
    <location>
        <begin position="72"/>
        <end position="367"/>
    </location>
</feature>
<evidence type="ECO:0000256" key="12">
    <source>
        <dbReference type="ARBA" id="ARBA00023273"/>
    </source>
</evidence>
<evidence type="ECO:0000256" key="10">
    <source>
        <dbReference type="ARBA" id="ARBA00023069"/>
    </source>
</evidence>
<keyword evidence="8" id="KW-0282">Flagellum</keyword>
<feature type="compositionally biased region" description="Basic and acidic residues" evidence="14">
    <location>
        <begin position="301"/>
        <end position="334"/>
    </location>
</feature>
<evidence type="ECO:0000313" key="16">
    <source>
        <dbReference type="EMBL" id="PAA60462.1"/>
    </source>
</evidence>
<feature type="compositionally biased region" description="Basic and acidic residues" evidence="14">
    <location>
        <begin position="356"/>
        <end position="367"/>
    </location>
</feature>
<feature type="non-terminal residue" evidence="15">
    <location>
        <position position="1"/>
    </location>
</feature>
<gene>
    <name evidence="17" type="ORF">BOX15_Mlig005021g1</name>
    <name evidence="16" type="ORF">BOX15_Mlig022405g1</name>
    <name evidence="15" type="ORF">BOX15_Mlig022405g2</name>
</gene>
<sequence length="438" mass="50786">LKFLMTEQDEPQHDEYGLRDDQLAAMEELDRLQTISADDWTEEADDEFLKALQEPGPDYEDTLARLDQLNAELEREPSPEESAARPSRVRFSAELVQVAPSPSPPTQLPAEDEADSDDSPPQTPPEQRPETDSDDAEKSTPDRQQPVETDGGGDQPGSGKVLIVSDGGQYKYVDRREVEADQIDSDSDEDLELSGRDSESNGEPSGGGGGPRGRPSSAPRQQRRDSNGRSSVNGNGRPGSARSNGCQDERERDNELAFQAWLRAKRQQQRRERRERERREEAEARERAQRQDNGAGFDAWLRAKSEQQKDEKERQEAERRQRQQEEQEQQERQRNGKPSFEDWLQSKRKQQKKEKKYQEMEREEMIEHSETRTSRQCRRAFKLWLRRKEEQKLYEEMCERQRARVTQLAMRRSRKSQALANALLVASSYKYMDYYGYR</sequence>
<feature type="compositionally biased region" description="Basic and acidic residues" evidence="14">
    <location>
        <begin position="269"/>
        <end position="290"/>
    </location>
</feature>
<dbReference type="Proteomes" id="UP000215902">
    <property type="component" value="Unassembled WGS sequence"/>
</dbReference>
<evidence type="ECO:0000256" key="6">
    <source>
        <dbReference type="ARBA" id="ARBA00022490"/>
    </source>
</evidence>
<comment type="subunit">
    <text evidence="13">Homodimer. Interacts with HOOK1. Interacts with HOOK2. Interacts with HOOK3.</text>
</comment>
<evidence type="ECO:0000256" key="4">
    <source>
        <dbReference type="ARBA" id="ARBA00005737"/>
    </source>
</evidence>
<evidence type="ECO:0000313" key="15">
    <source>
        <dbReference type="EMBL" id="PAA56083.1"/>
    </source>
</evidence>
<keyword evidence="12" id="KW-0966">Cell projection</keyword>
<dbReference type="EMBL" id="NIVC01002665">
    <property type="protein sequence ID" value="PAA56083.1"/>
    <property type="molecule type" value="Genomic_DNA"/>
</dbReference>
<keyword evidence="11" id="KW-0206">Cytoskeleton</keyword>
<evidence type="ECO:0000256" key="14">
    <source>
        <dbReference type="SAM" id="MobiDB-lite"/>
    </source>
</evidence>
<protein>
    <recommendedName>
        <fullName evidence="5">Coiled-coil domain-containing protein 181</fullName>
    </recommendedName>
</protein>
<feature type="compositionally biased region" description="Basic and acidic residues" evidence="14">
    <location>
        <begin position="127"/>
        <end position="141"/>
    </location>
</feature>
<dbReference type="InterPro" id="IPR026687">
    <property type="entry name" value="CCDC181"/>
</dbReference>
<evidence type="ECO:0000256" key="3">
    <source>
        <dbReference type="ARBA" id="ARBA00004245"/>
    </source>
</evidence>
<evidence type="ECO:0000256" key="1">
    <source>
        <dbReference type="ARBA" id="ARBA00002213"/>
    </source>
</evidence>
<name>A0A267E3F3_9PLAT</name>
<dbReference type="GO" id="GO:0008017">
    <property type="term" value="F:microtubule binding"/>
    <property type="evidence" value="ECO:0007669"/>
    <property type="project" value="InterPro"/>
</dbReference>
<evidence type="ECO:0000256" key="13">
    <source>
        <dbReference type="ARBA" id="ARBA00047162"/>
    </source>
</evidence>
<dbReference type="EMBL" id="NIVC01002150">
    <property type="protein sequence ID" value="PAA60462.1"/>
    <property type="molecule type" value="Genomic_DNA"/>
</dbReference>
<feature type="compositionally biased region" description="Basic residues" evidence="14">
    <location>
        <begin position="346"/>
        <end position="355"/>
    </location>
</feature>
<evidence type="ECO:0000256" key="8">
    <source>
        <dbReference type="ARBA" id="ARBA00022846"/>
    </source>
</evidence>
<accession>A0A267E3F3</accession>
<evidence type="ECO:0000256" key="7">
    <source>
        <dbReference type="ARBA" id="ARBA00022701"/>
    </source>
</evidence>
<evidence type="ECO:0000256" key="11">
    <source>
        <dbReference type="ARBA" id="ARBA00023212"/>
    </source>
</evidence>
<dbReference type="OrthoDB" id="6288248at2759"/>
<dbReference type="EMBL" id="NIVC01000259">
    <property type="protein sequence ID" value="PAA86912.1"/>
    <property type="molecule type" value="Genomic_DNA"/>
</dbReference>
<proteinExistence type="inferred from homology"/>
<organism evidence="15 18">
    <name type="scientific">Macrostomum lignano</name>
    <dbReference type="NCBI Taxonomy" id="282301"/>
    <lineage>
        <taxon>Eukaryota</taxon>
        <taxon>Metazoa</taxon>
        <taxon>Spiralia</taxon>
        <taxon>Lophotrochozoa</taxon>
        <taxon>Platyhelminthes</taxon>
        <taxon>Rhabditophora</taxon>
        <taxon>Macrostomorpha</taxon>
        <taxon>Macrostomida</taxon>
        <taxon>Macrostomidae</taxon>
        <taxon>Macrostomum</taxon>
    </lineage>
</organism>
<evidence type="ECO:0000256" key="9">
    <source>
        <dbReference type="ARBA" id="ARBA00023054"/>
    </source>
</evidence>
<comment type="caution">
    <text evidence="15">The sequence shown here is derived from an EMBL/GenBank/DDBJ whole genome shotgun (WGS) entry which is preliminary data.</text>
</comment>
<keyword evidence="9" id="KW-0175">Coiled coil</keyword>
<dbReference type="GO" id="GO:0031514">
    <property type="term" value="C:motile cilium"/>
    <property type="evidence" value="ECO:0007669"/>
    <property type="project" value="UniProtKB-SubCell"/>
</dbReference>
<dbReference type="AlphaFoldDB" id="A0A267E3F3"/>
<keyword evidence="10" id="KW-0969">Cilium</keyword>
<evidence type="ECO:0000313" key="17">
    <source>
        <dbReference type="EMBL" id="PAA86912.1"/>
    </source>
</evidence>
<comment type="subcellular location">
    <subcellularLocation>
        <location evidence="2">Cell projection</location>
        <location evidence="2">Cilium</location>
        <location evidence="2">Flagellum</location>
    </subcellularLocation>
    <subcellularLocation>
        <location evidence="3">Cytoplasm</location>
        <location evidence="3">Cytoskeleton</location>
    </subcellularLocation>
</comment>
<reference evidence="15 18" key="1">
    <citation type="submission" date="2017-06" db="EMBL/GenBank/DDBJ databases">
        <title>A platform for efficient transgenesis in Macrostomum lignano, a flatworm model organism for stem cell research.</title>
        <authorList>
            <person name="Berezikov E."/>
        </authorList>
    </citation>
    <scope>NUCLEOTIDE SEQUENCE [LARGE SCALE GENOMIC DNA]</scope>
    <source>
        <strain evidence="15">DV1</strain>
        <tissue evidence="15">Whole organism</tissue>
    </source>
</reference>
<dbReference type="PANTHER" id="PTHR14320">
    <property type="entry name" value="COILED-COIL DOMAIN-CONTAINING PROTEIN 181"/>
    <property type="match status" value="1"/>
</dbReference>
<comment type="similarity">
    <text evidence="4">Belongs to the CCDC181 family.</text>
</comment>
<feature type="compositionally biased region" description="Acidic residues" evidence="14">
    <location>
        <begin position="180"/>
        <end position="192"/>
    </location>
</feature>
<dbReference type="PANTHER" id="PTHR14320:SF2">
    <property type="entry name" value="COILED-COIL DOMAIN-CONTAINING PROTEIN 181"/>
    <property type="match status" value="1"/>
</dbReference>
<keyword evidence="18" id="KW-1185">Reference proteome</keyword>
<evidence type="ECO:0000313" key="18">
    <source>
        <dbReference type="Proteomes" id="UP000215902"/>
    </source>
</evidence>
<keyword evidence="6" id="KW-0963">Cytoplasm</keyword>
<evidence type="ECO:0000256" key="5">
    <source>
        <dbReference type="ARBA" id="ARBA00022306"/>
    </source>
</evidence>
<comment type="function">
    <text evidence="1">Microtubule-binding protein that localizes to the microtubular manchette of elongating spermatids.</text>
</comment>